<keyword evidence="2" id="KW-1133">Transmembrane helix</keyword>
<dbReference type="AlphaFoldDB" id="A0A8J6XKZ9"/>
<evidence type="ECO:0000256" key="2">
    <source>
        <dbReference type="SAM" id="Phobius"/>
    </source>
</evidence>
<comment type="caution">
    <text evidence="3">The sequence shown here is derived from an EMBL/GenBank/DDBJ whole genome shotgun (WGS) entry which is preliminary data.</text>
</comment>
<sequence>MNNFKIYVKTSALGKTGIHWRSIESEEHQPVEVPSLIKRQVIEENGKIVIVNDLIDEVKPSLIIFRDKEENKLLLEVTGIESPQRSIQLGRTVLNSIVWIADNLEENEEVLRKIAYSAIQNILHQNSSFSKMIEESIDFFELEEFRVSLQKVHQFIQKIEQINTQYSNDIESYELYQIENKSTDNLKKLAEEILNNPLPKKWTSWDGEKNDGVLVVVTENLEKRTILHKAGVWRGFASRVEEPVREVKSQEKKTNAIPFMDSPEVEETQVPSQPNQKIRLMIMLLITAITIVLIVVSLKLLFQPQPQQTSQPQTIQQQTSELQAKQILEPQPQSTQTPQIQS</sequence>
<keyword evidence="2" id="KW-0472">Membrane</keyword>
<dbReference type="EMBL" id="JACXAE010000054">
    <property type="protein sequence ID" value="MBD2773539.1"/>
    <property type="molecule type" value="Genomic_DNA"/>
</dbReference>
<protein>
    <submittedName>
        <fullName evidence="3">Uncharacterized protein</fullName>
    </submittedName>
</protein>
<name>A0A8J6XKZ9_9CYAN</name>
<feature type="compositionally biased region" description="Low complexity" evidence="1">
    <location>
        <begin position="307"/>
        <end position="320"/>
    </location>
</feature>
<feature type="region of interest" description="Disordered" evidence="1">
    <location>
        <begin position="307"/>
        <end position="342"/>
    </location>
</feature>
<dbReference type="RefSeq" id="WP_190829460.1">
    <property type="nucleotide sequence ID" value="NZ_CAWPPI010000054.1"/>
</dbReference>
<accession>A0A8J6XKZ9</accession>
<evidence type="ECO:0000256" key="1">
    <source>
        <dbReference type="SAM" id="MobiDB-lite"/>
    </source>
</evidence>
<gene>
    <name evidence="3" type="ORF">ICL16_16025</name>
</gene>
<feature type="compositionally biased region" description="Low complexity" evidence="1">
    <location>
        <begin position="330"/>
        <end position="342"/>
    </location>
</feature>
<dbReference type="Proteomes" id="UP000629098">
    <property type="component" value="Unassembled WGS sequence"/>
</dbReference>
<proteinExistence type="predicted"/>
<evidence type="ECO:0000313" key="3">
    <source>
        <dbReference type="EMBL" id="MBD2773539.1"/>
    </source>
</evidence>
<feature type="transmembrane region" description="Helical" evidence="2">
    <location>
        <begin position="280"/>
        <end position="302"/>
    </location>
</feature>
<keyword evidence="4" id="KW-1185">Reference proteome</keyword>
<evidence type="ECO:0000313" key="4">
    <source>
        <dbReference type="Proteomes" id="UP000629098"/>
    </source>
</evidence>
<organism evidence="3 4">
    <name type="scientific">Iningainema tapete BLCC-T55</name>
    <dbReference type="NCBI Taxonomy" id="2748662"/>
    <lineage>
        <taxon>Bacteria</taxon>
        <taxon>Bacillati</taxon>
        <taxon>Cyanobacteriota</taxon>
        <taxon>Cyanophyceae</taxon>
        <taxon>Nostocales</taxon>
        <taxon>Scytonemataceae</taxon>
        <taxon>Iningainema tapete</taxon>
    </lineage>
</organism>
<keyword evidence="2" id="KW-0812">Transmembrane</keyword>
<reference evidence="3" key="1">
    <citation type="submission" date="2020-09" db="EMBL/GenBank/DDBJ databases">
        <title>Iningainema tapete sp. nov. (Scytonemataceae, Cyanobacteria) from greenhouses in central Florida (USA) produces two types of nodularin with biosynthetic potential for microcystin-LR and anabaenopeptins.</title>
        <authorList>
            <person name="Berthold D.E."/>
            <person name="Lefler F.W."/>
            <person name="Huang I.-S."/>
            <person name="Abdulla H."/>
            <person name="Zimba P.V."/>
            <person name="Laughinghouse H.D. IV."/>
        </authorList>
    </citation>
    <scope>NUCLEOTIDE SEQUENCE</scope>
    <source>
        <strain evidence="3">BLCCT55</strain>
    </source>
</reference>